<dbReference type="Proteomes" id="UP000011115">
    <property type="component" value="Unassembled WGS sequence"/>
</dbReference>
<reference evidence="3" key="1">
    <citation type="journal article" date="2011" name="Nature">
        <title>Genome sequence and analysis of the tuber crop potato.</title>
        <authorList>
            <consortium name="The Potato Genome Sequencing Consortium"/>
        </authorList>
    </citation>
    <scope>NUCLEOTIDE SEQUENCE [LARGE SCALE GENOMIC DNA]</scope>
    <source>
        <strain evidence="3">cv. DM1-3 516 R44</strain>
    </source>
</reference>
<evidence type="ECO:0000313" key="2">
    <source>
        <dbReference type="EnsemblPlants" id="PGSC0003DMT400095342"/>
    </source>
</evidence>
<feature type="compositionally biased region" description="Polar residues" evidence="1">
    <location>
        <begin position="75"/>
        <end position="91"/>
    </location>
</feature>
<sequence length="119" mass="13658">MVMFYFSNVICNTSETRHRKCSEKAPDQVNHVRVHGLCEGPRSVDLPMNSKPFPQRWTTRPLRAMDHLMDRAGSHGSQAESTRSRRQTTGPFTGRGPDDGPWWCLWKPFQNPVDYVLDG</sequence>
<dbReference type="Gramene" id="PGSC0003DMT400095342">
    <property type="protein sequence ID" value="PGSC0003DMT400095342"/>
    <property type="gene ID" value="PGSC0003DMG400044913"/>
</dbReference>
<dbReference type="EnsemblPlants" id="PGSC0003DMT400095342">
    <property type="protein sequence ID" value="PGSC0003DMT400095342"/>
    <property type="gene ID" value="PGSC0003DMG400044913"/>
</dbReference>
<name>M1DW32_SOLTU</name>
<evidence type="ECO:0000313" key="3">
    <source>
        <dbReference type="Proteomes" id="UP000011115"/>
    </source>
</evidence>
<feature type="region of interest" description="Disordered" evidence="1">
    <location>
        <begin position="69"/>
        <end position="100"/>
    </location>
</feature>
<proteinExistence type="predicted"/>
<evidence type="ECO:0000256" key="1">
    <source>
        <dbReference type="SAM" id="MobiDB-lite"/>
    </source>
</evidence>
<reference evidence="2" key="2">
    <citation type="submission" date="2015-06" db="UniProtKB">
        <authorList>
            <consortium name="EnsemblPlants"/>
        </authorList>
    </citation>
    <scope>IDENTIFICATION</scope>
    <source>
        <strain evidence="2">DM1-3 516 R44</strain>
    </source>
</reference>
<dbReference type="AlphaFoldDB" id="M1DW32"/>
<accession>M1DW32</accession>
<dbReference type="InParanoid" id="M1DW32"/>
<dbReference type="HOGENOM" id="CLU_2065635_0_0_1"/>
<protein>
    <submittedName>
        <fullName evidence="2">Uncharacterized protein</fullName>
    </submittedName>
</protein>
<organism evidence="2 3">
    <name type="scientific">Solanum tuberosum</name>
    <name type="common">Potato</name>
    <dbReference type="NCBI Taxonomy" id="4113"/>
    <lineage>
        <taxon>Eukaryota</taxon>
        <taxon>Viridiplantae</taxon>
        <taxon>Streptophyta</taxon>
        <taxon>Embryophyta</taxon>
        <taxon>Tracheophyta</taxon>
        <taxon>Spermatophyta</taxon>
        <taxon>Magnoliopsida</taxon>
        <taxon>eudicotyledons</taxon>
        <taxon>Gunneridae</taxon>
        <taxon>Pentapetalae</taxon>
        <taxon>asterids</taxon>
        <taxon>lamiids</taxon>
        <taxon>Solanales</taxon>
        <taxon>Solanaceae</taxon>
        <taxon>Solanoideae</taxon>
        <taxon>Solaneae</taxon>
        <taxon>Solanum</taxon>
    </lineage>
</organism>
<keyword evidence="3" id="KW-1185">Reference proteome</keyword>
<dbReference type="PaxDb" id="4113-PGSC0003DMT400095342"/>